<evidence type="ECO:0000256" key="5">
    <source>
        <dbReference type="ARBA" id="ARBA00022989"/>
    </source>
</evidence>
<comment type="subcellular location">
    <subcellularLocation>
        <location evidence="1">Cell membrane</location>
        <topology evidence="1">Multi-pass membrane protein</topology>
    </subcellularLocation>
</comment>
<feature type="transmembrane region" description="Helical" evidence="7">
    <location>
        <begin position="47"/>
        <end position="69"/>
    </location>
</feature>
<comment type="caution">
    <text evidence="8">The sequence shown here is derived from an EMBL/GenBank/DDBJ whole genome shotgun (WGS) entry which is preliminary data.</text>
</comment>
<keyword evidence="5 7" id="KW-1133">Transmembrane helix</keyword>
<evidence type="ECO:0000256" key="7">
    <source>
        <dbReference type="SAM" id="Phobius"/>
    </source>
</evidence>
<protein>
    <submittedName>
        <fullName evidence="8">Flagellar biosynthetic protein FliQ</fullName>
    </submittedName>
</protein>
<dbReference type="STRING" id="1280953.HOC_13754"/>
<dbReference type="eggNOG" id="COG1987">
    <property type="taxonomic scope" value="Bacteria"/>
</dbReference>
<evidence type="ECO:0000256" key="6">
    <source>
        <dbReference type="ARBA" id="ARBA00023136"/>
    </source>
</evidence>
<dbReference type="Proteomes" id="UP000024942">
    <property type="component" value="Unassembled WGS sequence"/>
</dbReference>
<keyword evidence="4 7" id="KW-0812">Transmembrane</keyword>
<evidence type="ECO:0000256" key="2">
    <source>
        <dbReference type="ARBA" id="ARBA00006156"/>
    </source>
</evidence>
<name>A0A059G4W0_9PROT</name>
<evidence type="ECO:0000256" key="1">
    <source>
        <dbReference type="ARBA" id="ARBA00004651"/>
    </source>
</evidence>
<dbReference type="Pfam" id="PF01313">
    <property type="entry name" value="Bac_export_3"/>
    <property type="match status" value="1"/>
</dbReference>
<evidence type="ECO:0000313" key="9">
    <source>
        <dbReference type="Proteomes" id="UP000024942"/>
    </source>
</evidence>
<evidence type="ECO:0000256" key="4">
    <source>
        <dbReference type="ARBA" id="ARBA00022692"/>
    </source>
</evidence>
<keyword evidence="3" id="KW-1003">Cell membrane</keyword>
<dbReference type="PIRSF" id="PIRSF004669">
    <property type="entry name" value="FliQ"/>
    <property type="match status" value="1"/>
</dbReference>
<dbReference type="PANTHER" id="PTHR34040:SF2">
    <property type="entry name" value="FLAGELLAR BIOSYNTHETIC PROTEIN FLIQ"/>
    <property type="match status" value="1"/>
</dbReference>
<dbReference type="InterPro" id="IPR002191">
    <property type="entry name" value="Bac_export_3"/>
</dbReference>
<evidence type="ECO:0000256" key="3">
    <source>
        <dbReference type="ARBA" id="ARBA00022475"/>
    </source>
</evidence>
<dbReference type="RefSeq" id="WP_034740111.1">
    <property type="nucleotide sequence ID" value="NZ_ARYL01000021.1"/>
</dbReference>
<keyword evidence="8" id="KW-0969">Cilium</keyword>
<feature type="transmembrane region" description="Helical" evidence="7">
    <location>
        <begin position="12"/>
        <end position="35"/>
    </location>
</feature>
<evidence type="ECO:0000313" key="8">
    <source>
        <dbReference type="EMBL" id="KDA01841.1"/>
    </source>
</evidence>
<reference evidence="8 9" key="1">
    <citation type="journal article" date="2014" name="Antonie Van Leeuwenhoek">
        <title>Hyphomonas beringensis sp. nov. and Hyphomonas chukchiensis sp. nov., isolated from surface seawater of the Bering Sea and Chukchi Sea.</title>
        <authorList>
            <person name="Li C."/>
            <person name="Lai Q."/>
            <person name="Li G."/>
            <person name="Dong C."/>
            <person name="Wang J."/>
            <person name="Liao Y."/>
            <person name="Shao Z."/>
        </authorList>
    </citation>
    <scope>NUCLEOTIDE SEQUENCE [LARGE SCALE GENOMIC DNA]</scope>
    <source>
        <strain evidence="8 9">SCH89</strain>
    </source>
</reference>
<keyword evidence="9" id="KW-1185">Reference proteome</keyword>
<sequence>MSEAEVFEVLRAHIWAAAMMAMPILVATLIVGFAIGLLQALTSIQEITLTFIPKILVVVIVFFLSLGYMTRICLDLFNNSVLPLIAR</sequence>
<dbReference type="PATRIC" id="fig|1280953.3.peg.2766"/>
<keyword evidence="6 7" id="KW-0472">Membrane</keyword>
<dbReference type="EMBL" id="ARYL01000021">
    <property type="protein sequence ID" value="KDA01841.1"/>
    <property type="molecule type" value="Genomic_DNA"/>
</dbReference>
<dbReference type="GO" id="GO:0009306">
    <property type="term" value="P:protein secretion"/>
    <property type="evidence" value="ECO:0007669"/>
    <property type="project" value="InterPro"/>
</dbReference>
<dbReference type="GO" id="GO:0005886">
    <property type="term" value="C:plasma membrane"/>
    <property type="evidence" value="ECO:0007669"/>
    <property type="project" value="UniProtKB-SubCell"/>
</dbReference>
<gene>
    <name evidence="8" type="ORF">HOC_13754</name>
</gene>
<dbReference type="PRINTS" id="PR00952">
    <property type="entry name" value="TYPE3IMQPROT"/>
</dbReference>
<dbReference type="AlphaFoldDB" id="A0A059G4W0"/>
<keyword evidence="8" id="KW-0966">Cell projection</keyword>
<keyword evidence="8" id="KW-0282">Flagellum</keyword>
<organism evidence="8 9">
    <name type="scientific">Hyphomonas oceanitis SCH89</name>
    <dbReference type="NCBI Taxonomy" id="1280953"/>
    <lineage>
        <taxon>Bacteria</taxon>
        <taxon>Pseudomonadati</taxon>
        <taxon>Pseudomonadota</taxon>
        <taxon>Alphaproteobacteria</taxon>
        <taxon>Hyphomonadales</taxon>
        <taxon>Hyphomonadaceae</taxon>
        <taxon>Hyphomonas</taxon>
    </lineage>
</organism>
<comment type="similarity">
    <text evidence="2">Belongs to the FliQ/MopD/SpaQ family.</text>
</comment>
<proteinExistence type="inferred from homology"/>
<dbReference type="OrthoDB" id="9806440at2"/>
<accession>A0A059G4W0</accession>
<dbReference type="PANTHER" id="PTHR34040">
    <property type="entry name" value="FLAGELLAR BIOSYNTHETIC PROTEIN FLIQ"/>
    <property type="match status" value="1"/>
</dbReference>